<protein>
    <recommendedName>
        <fullName evidence="3">DUF2117 domain-containing protein</fullName>
    </recommendedName>
</protein>
<organism evidence="1 2">
    <name type="scientific">Methanooceanicella nereidis</name>
    <dbReference type="NCBI Taxonomy" id="2052831"/>
    <lineage>
        <taxon>Archaea</taxon>
        <taxon>Methanobacteriati</taxon>
        <taxon>Methanobacteriota</taxon>
        <taxon>Stenosarchaea group</taxon>
        <taxon>Methanomicrobia</taxon>
        <taxon>Methanocellales</taxon>
        <taxon>Methanocellaceae</taxon>
        <taxon>Methanooceanicella</taxon>
    </lineage>
</organism>
<dbReference type="AlphaFoldDB" id="A0AAP2RDU2"/>
<proteinExistence type="predicted"/>
<dbReference type="Pfam" id="PF09890">
    <property type="entry name" value="DUF2117"/>
    <property type="match status" value="1"/>
</dbReference>
<evidence type="ECO:0000313" key="2">
    <source>
        <dbReference type="Proteomes" id="UP001320159"/>
    </source>
</evidence>
<dbReference type="EMBL" id="PGCK01000008">
    <property type="protein sequence ID" value="MCD1295464.1"/>
    <property type="molecule type" value="Genomic_DNA"/>
</dbReference>
<name>A0AAP2RDU2_9EURY</name>
<sequence length="358" mass="38306">MVVHGPAPVYSKEAKNIIDLLSSIGNVSAVAGGTMCRTAIIDEGLRDVIDISSCDPPSIALLSFRDADALVVINHGKTLESGINFGEIVAGRVNNVKSIIHAERIFEADGTVIIWGNDEDDRIASEVASVIAGHFKSRIRQIKPKYVPAVEIEGFNYRKISGVLPGEPLFVGGTFVGTVVGREVRIKAKRGLICGIEGVKIKDSGLAKIGPVDLDNVMIKSGWLRDDITFPRIMTVKEGPGKAVMIDHTAFLSMDTVKPDTVCAITVGDDTTEVACDILARLGIRAIGITDGDKDSILKDTVVPKGSVIIRVSGITDDEAGVDAYSCVAGNNDTFEGFSQKVISFLEGRKISYTITRY</sequence>
<reference evidence="1 2" key="1">
    <citation type="submission" date="2017-11" db="EMBL/GenBank/DDBJ databases">
        <title>Isolation and Characterization of Family Methanocellaceae Species from Potential Methane Hydrate Area Offshore Southwestern Taiwan.</title>
        <authorList>
            <person name="Zhang W.-L."/>
            <person name="Chen W.-C."/>
            <person name="Lai M.-C."/>
            <person name="Chen S.-C."/>
        </authorList>
    </citation>
    <scope>NUCLEOTIDE SEQUENCE [LARGE SCALE GENOMIC DNA]</scope>
    <source>
        <strain evidence="1 2">CWC-04</strain>
    </source>
</reference>
<dbReference type="Proteomes" id="UP001320159">
    <property type="component" value="Unassembled WGS sequence"/>
</dbReference>
<gene>
    <name evidence="1" type="ORF">CUJ83_10680</name>
</gene>
<accession>A0AAP2RDU2</accession>
<evidence type="ECO:0000313" key="1">
    <source>
        <dbReference type="EMBL" id="MCD1295464.1"/>
    </source>
</evidence>
<evidence type="ECO:0008006" key="3">
    <source>
        <dbReference type="Google" id="ProtNLM"/>
    </source>
</evidence>
<comment type="caution">
    <text evidence="1">The sequence shown here is derived from an EMBL/GenBank/DDBJ whole genome shotgun (WGS) entry which is preliminary data.</text>
</comment>
<keyword evidence="2" id="KW-1185">Reference proteome</keyword>
<dbReference type="InterPro" id="IPR012032">
    <property type="entry name" value="UCP006598"/>
</dbReference>